<dbReference type="FunFam" id="2.30.29.30:FF:000078">
    <property type="entry name" value="Guanine nucleotide exchange factor DBS"/>
    <property type="match status" value="1"/>
</dbReference>
<dbReference type="Pfam" id="PF00621">
    <property type="entry name" value="RhoGEF"/>
    <property type="match status" value="1"/>
</dbReference>
<protein>
    <submittedName>
        <fullName evidence="7">Proto-oncogene DBL isoform X6</fullName>
    </submittedName>
</protein>
<dbReference type="InterPro" id="IPR001331">
    <property type="entry name" value="GDS_CDC24_CS"/>
</dbReference>
<dbReference type="SUPFAM" id="SSF50729">
    <property type="entry name" value="PH domain-like"/>
    <property type="match status" value="1"/>
</dbReference>
<dbReference type="Pfam" id="PF23289">
    <property type="entry name" value="Spectrin_5"/>
    <property type="match status" value="1"/>
</dbReference>
<sequence>MAEANPPRGKMRFRRNAASFPGNLHLILVLRPTSFLQRTFTDIGFRFSQEDFMLKLPAIEKFALTVKEMAQMLQSFGTELAETELPDDIPSIEEILAIRAEKYHLLKNDITTVTKEGKILLTNLEVPVTEVVSSRLERHQQISGDWQTINKLLTQVHDMETAFDGFWEKHQLKMEQYLQLWKFEQDFQKLVTEAEFLLNQQAELADVTGNIAQVKQKIKKLESLDENSQDLLAKAQFVILHGHRLAANHHYALDLICQRCNELRYLSDILVNEIKAKRIQLSRTFKMHKLLQQARQCCDEGECLLANQEIDKFQSKEDAQKALQDIENFLEMALPFINYDPETLQYEFDVILSPELKVQMKTVQLKLENIRSIFETQQAGFRNLEDKHVGPIKFVVPTSENLIRSTAPFFPSKHGKKTWRQNQSNLKIEVVHDCQEKRSPGQPSSLDNDNSLDVLKNHVLNELIQTERVYVRELFTVLLGYRSEMDNPEMFDLMPPLLRKKKDILFGNMAEIYEFHNNIFMSSLENCADAPERVGPCFLERKDDFQMYAKYCQNKPRSEAIWRKYSECAFFQECQRKLKHRLGLDSYLLKPVQRITKYQLLLKELLKYSKDSEGSALLKEALDTMLDLLKSVNDSMHQNAINGYIGNLNELGKMIMQGAFSVWIEHKKGATKMKDFARFKPMQRHLFLYEKAVVFCKRRVESGEGSDKYPSYSFKHCLKMDNIGITEYVKGDNRKFEIWYGGKEEVYIVQAPNVDVKMSWLKEIRNILLKQQELMTVKKQERQTQLAEQDQLSLQQNEEDLCRRWFSYFDKATMSNGK</sequence>
<dbReference type="OrthoDB" id="10004999at2759"/>
<dbReference type="Pfam" id="PF22697">
    <property type="entry name" value="SOS1_NGEF_PH"/>
    <property type="match status" value="1"/>
</dbReference>
<reference evidence="7" key="1">
    <citation type="submission" date="2025-08" db="UniProtKB">
        <authorList>
            <consortium name="RefSeq"/>
        </authorList>
    </citation>
    <scope>IDENTIFICATION</scope>
</reference>
<dbReference type="GO" id="GO:0005085">
    <property type="term" value="F:guanyl-nucleotide exchange factor activity"/>
    <property type="evidence" value="ECO:0007669"/>
    <property type="project" value="UniProtKB-KW"/>
</dbReference>
<dbReference type="GO" id="GO:0016358">
    <property type="term" value="P:dendrite development"/>
    <property type="evidence" value="ECO:0007669"/>
    <property type="project" value="TreeGrafter"/>
</dbReference>
<feature type="domain" description="PH" evidence="4">
    <location>
        <begin position="653"/>
        <end position="769"/>
    </location>
</feature>
<dbReference type="PROSITE" id="PS00741">
    <property type="entry name" value="DH_1"/>
    <property type="match status" value="1"/>
</dbReference>
<name>A0A1U7TU78_CARSF</name>
<dbReference type="InterPro" id="IPR035899">
    <property type="entry name" value="DBL_dom_sf"/>
</dbReference>
<dbReference type="PANTHER" id="PTHR22826:SF146">
    <property type="entry name" value="PROTO-ONCOGENE DBL"/>
    <property type="match status" value="1"/>
</dbReference>
<dbReference type="Gene3D" id="1.20.900.10">
    <property type="entry name" value="Dbl homology (DH) domain"/>
    <property type="match status" value="1"/>
</dbReference>
<dbReference type="CTD" id="4168"/>
<dbReference type="PROSITE" id="PS50003">
    <property type="entry name" value="PH_DOMAIN"/>
    <property type="match status" value="1"/>
</dbReference>
<dbReference type="CDD" id="cd00160">
    <property type="entry name" value="RhoGEF"/>
    <property type="match status" value="1"/>
</dbReference>
<dbReference type="Gene3D" id="2.30.29.30">
    <property type="entry name" value="Pleckstrin-homology domain (PH domain)/Phosphotyrosine-binding domain (PTB)"/>
    <property type="match status" value="1"/>
</dbReference>
<keyword evidence="6" id="KW-1185">Reference proteome</keyword>
<evidence type="ECO:0000313" key="6">
    <source>
        <dbReference type="Proteomes" id="UP000189704"/>
    </source>
</evidence>
<accession>A0A1U7TU78</accession>
<dbReference type="AlphaFoldDB" id="A0A1U7TU78"/>
<gene>
    <name evidence="7" type="primary">MCF2</name>
</gene>
<evidence type="ECO:0000256" key="3">
    <source>
        <dbReference type="SAM" id="Coils"/>
    </source>
</evidence>
<dbReference type="GeneID" id="103264134"/>
<evidence type="ECO:0000256" key="1">
    <source>
        <dbReference type="ARBA" id="ARBA00022553"/>
    </source>
</evidence>
<dbReference type="InterPro" id="IPR051336">
    <property type="entry name" value="RhoGEF_Guanine_NuclExch_SF"/>
</dbReference>
<dbReference type="SMART" id="SM00150">
    <property type="entry name" value="SPEC"/>
    <property type="match status" value="1"/>
</dbReference>
<proteinExistence type="predicted"/>
<dbReference type="Proteomes" id="UP000189704">
    <property type="component" value="Unplaced"/>
</dbReference>
<keyword evidence="1" id="KW-0597">Phosphoprotein</keyword>
<dbReference type="RefSeq" id="XP_008059973.1">
    <property type="nucleotide sequence ID" value="XM_008061782.2"/>
</dbReference>
<dbReference type="SMART" id="SM00233">
    <property type="entry name" value="PH"/>
    <property type="match status" value="1"/>
</dbReference>
<evidence type="ECO:0000259" key="4">
    <source>
        <dbReference type="PROSITE" id="PS50003"/>
    </source>
</evidence>
<dbReference type="GO" id="GO:0005737">
    <property type="term" value="C:cytoplasm"/>
    <property type="evidence" value="ECO:0007669"/>
    <property type="project" value="TreeGrafter"/>
</dbReference>
<dbReference type="Gene3D" id="1.20.58.60">
    <property type="match status" value="1"/>
</dbReference>
<dbReference type="PANTHER" id="PTHR22826">
    <property type="entry name" value="RHO GUANINE EXCHANGE FACTOR-RELATED"/>
    <property type="match status" value="1"/>
</dbReference>
<dbReference type="FunFam" id="1.20.58.60:FF:000120">
    <property type="entry name" value="proto-oncogene DBL isoform X1"/>
    <property type="match status" value="1"/>
</dbReference>
<organism evidence="6 7">
    <name type="scientific">Carlito syrichta</name>
    <name type="common">Philippine tarsier</name>
    <name type="synonym">Tarsius syrichta</name>
    <dbReference type="NCBI Taxonomy" id="1868482"/>
    <lineage>
        <taxon>Eukaryota</taxon>
        <taxon>Metazoa</taxon>
        <taxon>Chordata</taxon>
        <taxon>Craniata</taxon>
        <taxon>Vertebrata</taxon>
        <taxon>Euteleostomi</taxon>
        <taxon>Mammalia</taxon>
        <taxon>Eutheria</taxon>
        <taxon>Euarchontoglires</taxon>
        <taxon>Primates</taxon>
        <taxon>Haplorrhini</taxon>
        <taxon>Tarsiiformes</taxon>
        <taxon>Tarsiidae</taxon>
        <taxon>Carlito</taxon>
    </lineage>
</organism>
<feature type="domain" description="DH" evidence="5">
    <location>
        <begin position="455"/>
        <end position="635"/>
    </location>
</feature>
<dbReference type="InterPro" id="IPR001849">
    <property type="entry name" value="PH_domain"/>
</dbReference>
<keyword evidence="2" id="KW-0344">Guanine-nucleotide releasing factor</keyword>
<dbReference type="SUPFAM" id="SSF46966">
    <property type="entry name" value="Spectrin repeat"/>
    <property type="match status" value="1"/>
</dbReference>
<dbReference type="InterPro" id="IPR000219">
    <property type="entry name" value="DH_dom"/>
</dbReference>
<evidence type="ECO:0000313" key="7">
    <source>
        <dbReference type="RefSeq" id="XP_008059973.1"/>
    </source>
</evidence>
<dbReference type="InterPro" id="IPR018159">
    <property type="entry name" value="Spectrin/alpha-actinin"/>
</dbReference>
<evidence type="ECO:0000256" key="2">
    <source>
        <dbReference type="ARBA" id="ARBA00022658"/>
    </source>
</evidence>
<dbReference type="InterPro" id="IPR011993">
    <property type="entry name" value="PH-like_dom_sf"/>
</dbReference>
<keyword evidence="3" id="KW-0175">Coiled coil</keyword>
<dbReference type="PROSITE" id="PS50010">
    <property type="entry name" value="DH_2"/>
    <property type="match status" value="1"/>
</dbReference>
<dbReference type="SUPFAM" id="SSF48065">
    <property type="entry name" value="DBL homology domain (DH-domain)"/>
    <property type="match status" value="1"/>
</dbReference>
<feature type="coiled-coil region" evidence="3">
    <location>
        <begin position="197"/>
        <end position="234"/>
    </location>
</feature>
<evidence type="ECO:0000259" key="5">
    <source>
        <dbReference type="PROSITE" id="PS50010"/>
    </source>
</evidence>
<dbReference type="SMART" id="SM00325">
    <property type="entry name" value="RhoGEF"/>
    <property type="match status" value="1"/>
</dbReference>
<dbReference type="GO" id="GO:0051056">
    <property type="term" value="P:regulation of small GTPase mediated signal transduction"/>
    <property type="evidence" value="ECO:0007669"/>
    <property type="project" value="UniProtKB-ARBA"/>
</dbReference>
<dbReference type="InterPro" id="IPR055251">
    <property type="entry name" value="SOS1_NGEF_PH"/>
</dbReference>
<dbReference type="InterPro" id="IPR056466">
    <property type="entry name" value="Spectrin_DBS"/>
</dbReference>
<dbReference type="GO" id="GO:0035556">
    <property type="term" value="P:intracellular signal transduction"/>
    <property type="evidence" value="ECO:0007669"/>
    <property type="project" value="InterPro"/>
</dbReference>